<dbReference type="NCBIfam" id="TIGR00229">
    <property type="entry name" value="sensory_box"/>
    <property type="match status" value="2"/>
</dbReference>
<feature type="domain" description="PAS" evidence="2">
    <location>
        <begin position="258"/>
        <end position="315"/>
    </location>
</feature>
<dbReference type="CDD" id="cd00130">
    <property type="entry name" value="PAS"/>
    <property type="match status" value="2"/>
</dbReference>
<proteinExistence type="predicted"/>
<evidence type="ECO:0000313" key="3">
    <source>
        <dbReference type="EMBL" id="AWB11005.1"/>
    </source>
</evidence>
<keyword evidence="1" id="KW-0175">Coiled coil</keyword>
<dbReference type="Pfam" id="PF08447">
    <property type="entry name" value="PAS_3"/>
    <property type="match status" value="1"/>
</dbReference>
<name>A0A2R4W2L9_THEAF</name>
<evidence type="ECO:0000313" key="4">
    <source>
        <dbReference type="Proteomes" id="UP000244792"/>
    </source>
</evidence>
<dbReference type="SUPFAM" id="SSF55785">
    <property type="entry name" value="PYP-like sensor domain (PAS domain)"/>
    <property type="match status" value="2"/>
</dbReference>
<evidence type="ECO:0000256" key="1">
    <source>
        <dbReference type="SAM" id="Coils"/>
    </source>
</evidence>
<dbReference type="InterPro" id="IPR013655">
    <property type="entry name" value="PAS_fold_3"/>
</dbReference>
<keyword evidence="4" id="KW-1185">Reference proteome</keyword>
<dbReference type="Pfam" id="PF13426">
    <property type="entry name" value="PAS_9"/>
    <property type="match status" value="1"/>
</dbReference>
<sequence>MLKLIEQDGEWYLHLLNLSPNCVEVIDLEGKLFFCNESHKNVFGYEPFDLIGKYWYELLPEEDRFHAKNLFEEIVKKGKRPHSIPMRGLRSNGEIINLWVRWNYLKLGDSSVFGIFAVISDISELLSKKEQIVNHKQSMELISSKTPCAFFSYNYKSKRFHASGKWKKLHSIDKSVKLDTLEALEKVMNSDLYKILITFINSFKSDGIKETRYTVETPHGKKELVSLAKTKSTKKNGLNYLSGVTLQLEDESYFEDEYKNLYTDLIKKNTSVIFTFDPDNLKILDFNNSFLKLTGLSELDLKDKSLFELFPVENQKLAIISKEICSKGSCIYNTHLRCKNSRIKDISMNCSFHRYGKKNFILCILEDQTEKNIFMRKFLEKERENIKFKESLQSIINLECEKKLNLERTKLIRTGYEALKFSTDFICENVESNLKNIYQTINKIQNTLKERGFLENELSKAFKECRTYFELINLNISEFKGLKSLESQNGNDVLSILNSCSNLYKPIWENNNIKFDFSINDEVKTYPKNREILRDVIFSIYSIITKNILKQSKKEKDKNFKIKVLLTRGDNFVNIEFFDNAVSFEKGDPESQDNISKVITNSLQAISSLTTTYLNGILLYKNKQNQNTFHLKIPIVVL</sequence>
<accession>A0A2R4W2L9</accession>
<organism evidence="3 4">
    <name type="scientific">Thermodesulfobium acidiphilum</name>
    <dbReference type="NCBI Taxonomy" id="1794699"/>
    <lineage>
        <taxon>Bacteria</taxon>
        <taxon>Pseudomonadati</taxon>
        <taxon>Thermodesulfobiota</taxon>
        <taxon>Thermodesulfobiia</taxon>
        <taxon>Thermodesulfobiales</taxon>
        <taxon>Thermodesulfobiaceae</taxon>
        <taxon>Thermodesulfobium</taxon>
    </lineage>
</organism>
<feature type="domain" description="PAS" evidence="2">
    <location>
        <begin position="8"/>
        <end position="78"/>
    </location>
</feature>
<dbReference type="PROSITE" id="PS50112">
    <property type="entry name" value="PAS"/>
    <property type="match status" value="2"/>
</dbReference>
<dbReference type="EMBL" id="CP020921">
    <property type="protein sequence ID" value="AWB11005.1"/>
    <property type="molecule type" value="Genomic_DNA"/>
</dbReference>
<gene>
    <name evidence="3" type="ORF">TDSAC_1669</name>
</gene>
<dbReference type="Gene3D" id="3.30.450.20">
    <property type="entry name" value="PAS domain"/>
    <property type="match status" value="2"/>
</dbReference>
<dbReference type="KEGG" id="taci:TDSAC_1669"/>
<reference evidence="3 4" key="1">
    <citation type="submission" date="2017-04" db="EMBL/GenBank/DDBJ databases">
        <title>Genomic insights into metabolism of Thermodesulfobium acidiphilum.</title>
        <authorList>
            <person name="Toshchakov S.V."/>
            <person name="Frolov E.N."/>
            <person name="Kublanov I.V."/>
            <person name="Samarov N.I."/>
            <person name="Novikov A."/>
            <person name="Lebedinsky A.V."/>
            <person name="Bonch-Osmolovskaya E.A."/>
            <person name="Chernyh N.A."/>
        </authorList>
    </citation>
    <scope>NUCLEOTIDE SEQUENCE [LARGE SCALE GENOMIC DNA]</scope>
    <source>
        <strain evidence="3 4">3127-1</strain>
    </source>
</reference>
<dbReference type="InterPro" id="IPR000014">
    <property type="entry name" value="PAS"/>
</dbReference>
<dbReference type="RefSeq" id="WP_199919786.1">
    <property type="nucleotide sequence ID" value="NZ_CP020921.1"/>
</dbReference>
<dbReference type="SMART" id="SM00091">
    <property type="entry name" value="PAS"/>
    <property type="match status" value="2"/>
</dbReference>
<dbReference type="Proteomes" id="UP000244792">
    <property type="component" value="Chromosome"/>
</dbReference>
<feature type="coiled-coil region" evidence="1">
    <location>
        <begin position="427"/>
        <end position="464"/>
    </location>
</feature>
<protein>
    <submittedName>
        <fullName evidence="3">PAS domain S-box-containing protein</fullName>
    </submittedName>
</protein>
<evidence type="ECO:0000259" key="2">
    <source>
        <dbReference type="PROSITE" id="PS50112"/>
    </source>
</evidence>
<dbReference type="AlphaFoldDB" id="A0A2R4W2L9"/>
<dbReference type="InterPro" id="IPR035965">
    <property type="entry name" value="PAS-like_dom_sf"/>
</dbReference>